<dbReference type="OrthoDB" id="9776710at2"/>
<evidence type="ECO:0000256" key="8">
    <source>
        <dbReference type="ARBA" id="ARBA00022982"/>
    </source>
</evidence>
<dbReference type="GO" id="GO:0005886">
    <property type="term" value="C:plasma membrane"/>
    <property type="evidence" value="ECO:0007669"/>
    <property type="project" value="UniProtKB-SubCell"/>
</dbReference>
<organism evidence="13 14">
    <name type="scientific">Peptidiphaga gingivicola</name>
    <dbReference type="NCBI Taxonomy" id="2741497"/>
    <lineage>
        <taxon>Bacteria</taxon>
        <taxon>Bacillati</taxon>
        <taxon>Actinomycetota</taxon>
        <taxon>Actinomycetes</taxon>
        <taxon>Actinomycetales</taxon>
        <taxon>Actinomycetaceae</taxon>
        <taxon>Peptidiphaga</taxon>
    </lineage>
</organism>
<dbReference type="GO" id="GO:0070069">
    <property type="term" value="C:cytochrome complex"/>
    <property type="evidence" value="ECO:0007669"/>
    <property type="project" value="TreeGrafter"/>
</dbReference>
<evidence type="ECO:0000256" key="5">
    <source>
        <dbReference type="ARBA" id="ARBA00022617"/>
    </source>
</evidence>
<dbReference type="EMBL" id="LVZK01000001">
    <property type="protein sequence ID" value="OAP86773.1"/>
    <property type="molecule type" value="Genomic_DNA"/>
</dbReference>
<keyword evidence="14" id="KW-1185">Reference proteome</keyword>
<evidence type="ECO:0000256" key="6">
    <source>
        <dbReference type="ARBA" id="ARBA00022692"/>
    </source>
</evidence>
<dbReference type="GO" id="GO:0019646">
    <property type="term" value="P:aerobic electron transport chain"/>
    <property type="evidence" value="ECO:0007669"/>
    <property type="project" value="TreeGrafter"/>
</dbReference>
<keyword evidence="9 12" id="KW-1133">Transmembrane helix</keyword>
<dbReference type="GO" id="GO:0046872">
    <property type="term" value="F:metal ion binding"/>
    <property type="evidence" value="ECO:0007669"/>
    <property type="project" value="UniProtKB-KW"/>
</dbReference>
<dbReference type="PANTHER" id="PTHR43141">
    <property type="entry name" value="CYTOCHROME BD2 SUBUNIT II"/>
    <property type="match status" value="1"/>
</dbReference>
<dbReference type="GO" id="GO:0009055">
    <property type="term" value="F:electron transfer activity"/>
    <property type="evidence" value="ECO:0007669"/>
    <property type="project" value="TreeGrafter"/>
</dbReference>
<feature type="transmembrane region" description="Helical" evidence="12">
    <location>
        <begin position="248"/>
        <end position="269"/>
    </location>
</feature>
<feature type="transmembrane region" description="Helical" evidence="12">
    <location>
        <begin position="124"/>
        <end position="141"/>
    </location>
</feature>
<feature type="transmembrane region" description="Helical" evidence="12">
    <location>
        <begin position="182"/>
        <end position="208"/>
    </location>
</feature>
<keyword evidence="4" id="KW-1003">Cell membrane</keyword>
<evidence type="ECO:0000256" key="3">
    <source>
        <dbReference type="ARBA" id="ARBA00022448"/>
    </source>
</evidence>
<dbReference type="STRING" id="1823756.A4H34_06600"/>
<keyword evidence="7" id="KW-0479">Metal-binding</keyword>
<keyword evidence="3" id="KW-0813">Transport</keyword>
<evidence type="ECO:0000256" key="12">
    <source>
        <dbReference type="SAM" id="Phobius"/>
    </source>
</evidence>
<comment type="similarity">
    <text evidence="2">Belongs to the cytochrome ubiquinol oxidase subunit 2 family.</text>
</comment>
<gene>
    <name evidence="13" type="ORF">A4H34_06600</name>
</gene>
<dbReference type="InterPro" id="IPR003317">
    <property type="entry name" value="Cyt-d_oxidase_su2"/>
</dbReference>
<evidence type="ECO:0000313" key="14">
    <source>
        <dbReference type="Proteomes" id="UP000078368"/>
    </source>
</evidence>
<keyword evidence="5" id="KW-0349">Heme</keyword>
<sequence>MELTTIQLLWFSVVAVLWIGYLALEGFDFGVAMLLKILPKTSKERRVALSSIGPHWDGNEVWVLTAGGATFAAFPEWYATMFSGMYLALMLILVCLIVRVCAIEWRKMIDTDAWRNGWDTAHTVSAWVVSFLWGVAFANLVQGMHIEVGHYDDGAFVPVAPQDAASSLADNYHYLTGGFFSLITPFTVLGGIVTVSLFLSHGAIFLALKTAGDLRKRARAFAKKSILVSTSATAAWALWAQFAHTNNAISIVPLALCALSLVTAAAFLYRDREGAAFMAHFVAIALAVAFIWFTIFPDALKSSVDSRYSLTLAQAAATGNTQTIMSAAALVFVPIVLGYTVWSYKVFSRRISVEHIPDETPGLDPKKVRSFENA</sequence>
<dbReference type="Pfam" id="PF02322">
    <property type="entry name" value="Cyt_bd_oxida_II"/>
    <property type="match status" value="1"/>
</dbReference>
<dbReference type="GO" id="GO:0016682">
    <property type="term" value="F:oxidoreductase activity, acting on diphenols and related substances as donors, oxygen as acceptor"/>
    <property type="evidence" value="ECO:0007669"/>
    <property type="project" value="TreeGrafter"/>
</dbReference>
<evidence type="ECO:0000256" key="1">
    <source>
        <dbReference type="ARBA" id="ARBA00004651"/>
    </source>
</evidence>
<evidence type="ECO:0000256" key="2">
    <source>
        <dbReference type="ARBA" id="ARBA00007543"/>
    </source>
</evidence>
<comment type="subcellular location">
    <subcellularLocation>
        <location evidence="1">Cell membrane</location>
        <topology evidence="1">Multi-pass membrane protein</topology>
    </subcellularLocation>
</comment>
<dbReference type="NCBIfam" id="TIGR00203">
    <property type="entry name" value="cydB"/>
    <property type="match status" value="1"/>
</dbReference>
<evidence type="ECO:0000256" key="9">
    <source>
        <dbReference type="ARBA" id="ARBA00022989"/>
    </source>
</evidence>
<evidence type="ECO:0000313" key="13">
    <source>
        <dbReference type="EMBL" id="OAP86773.1"/>
    </source>
</evidence>
<dbReference type="Proteomes" id="UP000078368">
    <property type="component" value="Unassembled WGS sequence"/>
</dbReference>
<keyword evidence="6 12" id="KW-0812">Transmembrane</keyword>
<name>A0A179B697_9ACTO</name>
<keyword evidence="11 12" id="KW-0472">Membrane</keyword>
<evidence type="ECO:0000256" key="10">
    <source>
        <dbReference type="ARBA" id="ARBA00023004"/>
    </source>
</evidence>
<accession>A0A179B697</accession>
<evidence type="ECO:0000256" key="7">
    <source>
        <dbReference type="ARBA" id="ARBA00022723"/>
    </source>
</evidence>
<dbReference type="AlphaFoldDB" id="A0A179B697"/>
<dbReference type="RefSeq" id="WP_009198899.1">
    <property type="nucleotide sequence ID" value="NZ_LVZK01000001.1"/>
</dbReference>
<evidence type="ECO:0000256" key="4">
    <source>
        <dbReference type="ARBA" id="ARBA00022475"/>
    </source>
</evidence>
<feature type="transmembrane region" description="Helical" evidence="12">
    <location>
        <begin position="276"/>
        <end position="295"/>
    </location>
</feature>
<proteinExistence type="inferred from homology"/>
<feature type="transmembrane region" description="Helical" evidence="12">
    <location>
        <begin position="6"/>
        <end position="38"/>
    </location>
</feature>
<keyword evidence="8" id="KW-0249">Electron transport</keyword>
<reference evidence="13 14" key="1">
    <citation type="submission" date="2016-04" db="EMBL/GenBank/DDBJ databases">
        <title>Peptidophaga gingivicola gen. nov., sp. nov., isolated from human subgingival plaque.</title>
        <authorList>
            <person name="Beall C.J."/>
            <person name="Mokrzan E.M."/>
            <person name="Griffen A.L."/>
            <person name="Leys E.J."/>
        </authorList>
    </citation>
    <scope>NUCLEOTIDE SEQUENCE [LARGE SCALE GENOMIC DNA]</scope>
    <source>
        <strain evidence="13 14">BA112</strain>
    </source>
</reference>
<comment type="caution">
    <text evidence="13">The sequence shown here is derived from an EMBL/GenBank/DDBJ whole genome shotgun (WGS) entry which is preliminary data.</text>
</comment>
<evidence type="ECO:0000256" key="11">
    <source>
        <dbReference type="ARBA" id="ARBA00023136"/>
    </source>
</evidence>
<feature type="transmembrane region" description="Helical" evidence="12">
    <location>
        <begin position="84"/>
        <end position="103"/>
    </location>
</feature>
<feature type="transmembrane region" description="Helical" evidence="12">
    <location>
        <begin position="220"/>
        <end position="242"/>
    </location>
</feature>
<protein>
    <submittedName>
        <fullName evidence="13">Cytochrome C oxidase assembly protein</fullName>
    </submittedName>
</protein>
<dbReference type="PANTHER" id="PTHR43141:SF5">
    <property type="entry name" value="CYTOCHROME BD-I UBIQUINOL OXIDASE SUBUNIT 2"/>
    <property type="match status" value="1"/>
</dbReference>
<keyword evidence="10" id="KW-0408">Iron</keyword>
<feature type="transmembrane region" description="Helical" evidence="12">
    <location>
        <begin position="324"/>
        <end position="342"/>
    </location>
</feature>
<dbReference type="PIRSF" id="PIRSF000267">
    <property type="entry name" value="Cyt_oxidse_sub2"/>
    <property type="match status" value="1"/>
</dbReference>